<dbReference type="Pfam" id="PF25933">
    <property type="entry name" value="DUF7978"/>
    <property type="match status" value="1"/>
</dbReference>
<feature type="transmembrane region" description="Helical" evidence="1">
    <location>
        <begin position="133"/>
        <end position="151"/>
    </location>
</feature>
<organism evidence="3 4">
    <name type="scientific">Halovenus aranensis</name>
    <dbReference type="NCBI Taxonomy" id="890420"/>
    <lineage>
        <taxon>Archaea</taxon>
        <taxon>Methanobacteriati</taxon>
        <taxon>Methanobacteriota</taxon>
        <taxon>Stenosarchaea group</taxon>
        <taxon>Halobacteria</taxon>
        <taxon>Halobacteriales</taxon>
        <taxon>Haloarculaceae</taxon>
        <taxon>Halovenus</taxon>
    </lineage>
</organism>
<evidence type="ECO:0000313" key="4">
    <source>
        <dbReference type="Proteomes" id="UP000198856"/>
    </source>
</evidence>
<gene>
    <name evidence="3" type="ORF">SAMN05216226_10157</name>
</gene>
<reference evidence="3 4" key="1">
    <citation type="submission" date="2016-10" db="EMBL/GenBank/DDBJ databases">
        <authorList>
            <person name="de Groot N.N."/>
        </authorList>
    </citation>
    <scope>NUCLEOTIDE SEQUENCE [LARGE SCALE GENOMIC DNA]</scope>
    <source>
        <strain evidence="3 4">IBRC-M10015</strain>
    </source>
</reference>
<dbReference type="InterPro" id="IPR058284">
    <property type="entry name" value="DUF7978"/>
</dbReference>
<dbReference type="Proteomes" id="UP000198856">
    <property type="component" value="Unassembled WGS sequence"/>
</dbReference>
<dbReference type="STRING" id="890420.SAMN05216226_10157"/>
<evidence type="ECO:0000256" key="1">
    <source>
        <dbReference type="SAM" id="Phobius"/>
    </source>
</evidence>
<dbReference type="AlphaFoldDB" id="A0A1G8RQM9"/>
<evidence type="ECO:0000313" key="3">
    <source>
        <dbReference type="EMBL" id="SDJ19209.1"/>
    </source>
</evidence>
<keyword evidence="1" id="KW-0472">Membrane</keyword>
<name>A0A1G8RQM9_9EURY</name>
<dbReference type="RefSeq" id="WP_143414096.1">
    <property type="nucleotide sequence ID" value="NZ_FNFC01000001.1"/>
</dbReference>
<evidence type="ECO:0000259" key="2">
    <source>
        <dbReference type="Pfam" id="PF25933"/>
    </source>
</evidence>
<accession>A0A1G8RQM9</accession>
<feature type="transmembrane region" description="Helical" evidence="1">
    <location>
        <begin position="158"/>
        <end position="182"/>
    </location>
</feature>
<proteinExistence type="predicted"/>
<dbReference type="EMBL" id="FNFC01000001">
    <property type="protein sequence ID" value="SDJ19209.1"/>
    <property type="molecule type" value="Genomic_DNA"/>
</dbReference>
<feature type="transmembrane region" description="Helical" evidence="1">
    <location>
        <begin position="202"/>
        <end position="224"/>
    </location>
</feature>
<keyword evidence="1" id="KW-1133">Transmembrane helix</keyword>
<keyword evidence="4" id="KW-1185">Reference proteome</keyword>
<feature type="domain" description="DUF7978" evidence="2">
    <location>
        <begin position="23"/>
        <end position="222"/>
    </location>
</feature>
<keyword evidence="1" id="KW-0812">Transmembrane</keyword>
<protein>
    <recommendedName>
        <fullName evidence="2">DUF7978 domain-containing protein</fullName>
    </recommendedName>
</protein>
<dbReference type="OrthoDB" id="270777at2157"/>
<feature type="transmembrane region" description="Helical" evidence="1">
    <location>
        <begin position="36"/>
        <end position="56"/>
    </location>
</feature>
<sequence>MPDCPACGTDVTTDAKQCPNCGQAVATARRLRVREVTVGFAAGVAAFVCGFVATAIRSDAQESREAVERLLGDGGPPGVSLSELLPEWYHVLSWEFLENHQVAVSAAGGDLFGGGLASEYVDTLLPTASTLQVLPPLSLAGAGLFVALYGTRTSPLDAVLAGATAAVGYLPCLAVVAVVSSFEVTVFGSTLVEVDPGFIRPLAIAGVAYPVVFGGIGGLCAFGLTRWRQAR</sequence>